<keyword evidence="1" id="KW-0547">Nucleotide-binding</keyword>
<dbReference type="GO" id="GO:0005737">
    <property type="term" value="C:cytoplasm"/>
    <property type="evidence" value="ECO:0007669"/>
    <property type="project" value="TreeGrafter"/>
</dbReference>
<comment type="caution">
    <text evidence="3">The sequence shown here is derived from an EMBL/GenBank/DDBJ whole genome shotgun (WGS) entry which is preliminary data.</text>
</comment>
<dbReference type="AlphaFoldDB" id="X1IR54"/>
<evidence type="ECO:0000313" key="3">
    <source>
        <dbReference type="EMBL" id="GAH60003.1"/>
    </source>
</evidence>
<gene>
    <name evidence="3" type="ORF">S03H2_32995</name>
</gene>
<dbReference type="PANTHER" id="PTHR23305">
    <property type="entry name" value="OBG GTPASE FAMILY"/>
    <property type="match status" value="1"/>
</dbReference>
<dbReference type="PRINTS" id="PR00326">
    <property type="entry name" value="GTP1OBG"/>
</dbReference>
<proteinExistence type="predicted"/>
<dbReference type="InterPro" id="IPR027417">
    <property type="entry name" value="P-loop_NTPase"/>
</dbReference>
<dbReference type="Pfam" id="PF01926">
    <property type="entry name" value="MMR_HSR1"/>
    <property type="match status" value="1"/>
</dbReference>
<dbReference type="EMBL" id="BARU01020070">
    <property type="protein sequence ID" value="GAH60003.1"/>
    <property type="molecule type" value="Genomic_DNA"/>
</dbReference>
<dbReference type="SUPFAM" id="SSF52540">
    <property type="entry name" value="P-loop containing nucleoside triphosphate hydrolases"/>
    <property type="match status" value="1"/>
</dbReference>
<dbReference type="GO" id="GO:0005525">
    <property type="term" value="F:GTP binding"/>
    <property type="evidence" value="ECO:0007669"/>
    <property type="project" value="InterPro"/>
</dbReference>
<name>X1IR54_9ZZZZ</name>
<dbReference type="PROSITE" id="PS51710">
    <property type="entry name" value="G_OBG"/>
    <property type="match status" value="1"/>
</dbReference>
<organism evidence="3">
    <name type="scientific">marine sediment metagenome</name>
    <dbReference type="NCBI Taxonomy" id="412755"/>
    <lineage>
        <taxon>unclassified sequences</taxon>
        <taxon>metagenomes</taxon>
        <taxon>ecological metagenomes</taxon>
    </lineage>
</organism>
<dbReference type="Gene3D" id="3.40.50.300">
    <property type="entry name" value="P-loop containing nucleotide triphosphate hydrolases"/>
    <property type="match status" value="1"/>
</dbReference>
<dbReference type="InterPro" id="IPR006073">
    <property type="entry name" value="GTP-bd"/>
</dbReference>
<accession>X1IR54</accession>
<feature type="domain" description="OBG-type G" evidence="2">
    <location>
        <begin position="3"/>
        <end position="116"/>
    </location>
</feature>
<sequence length="116" mass="12589">MALNCGIIGITNTGKTTLFNCISPVKGEITNFAFSATKSNIGIIKVPDQRLQELEKLHSTEKVVPTTVEIVDIPGLIKGSSRGEGVGNKFLNDIRNADALIHLIRCFDDENLPQPL</sequence>
<reference evidence="3" key="1">
    <citation type="journal article" date="2014" name="Front. Microbiol.">
        <title>High frequency of phylogenetically diverse reductive dehalogenase-homologous genes in deep subseafloor sedimentary metagenomes.</title>
        <authorList>
            <person name="Kawai M."/>
            <person name="Futagami T."/>
            <person name="Toyoda A."/>
            <person name="Takaki Y."/>
            <person name="Nishi S."/>
            <person name="Hori S."/>
            <person name="Arai W."/>
            <person name="Tsubouchi T."/>
            <person name="Morono Y."/>
            <person name="Uchiyama I."/>
            <person name="Ito T."/>
            <person name="Fujiyama A."/>
            <person name="Inagaki F."/>
            <person name="Takami H."/>
        </authorList>
    </citation>
    <scope>NUCLEOTIDE SEQUENCE</scope>
    <source>
        <strain evidence="3">Expedition CK06-06</strain>
    </source>
</reference>
<dbReference type="PANTHER" id="PTHR23305:SF18">
    <property type="entry name" value="OBG-TYPE G DOMAIN-CONTAINING PROTEIN"/>
    <property type="match status" value="1"/>
</dbReference>
<dbReference type="InterPro" id="IPR031167">
    <property type="entry name" value="G_OBG"/>
</dbReference>
<evidence type="ECO:0000256" key="1">
    <source>
        <dbReference type="ARBA" id="ARBA00022741"/>
    </source>
</evidence>
<dbReference type="GO" id="GO:0016887">
    <property type="term" value="F:ATP hydrolysis activity"/>
    <property type="evidence" value="ECO:0007669"/>
    <property type="project" value="TreeGrafter"/>
</dbReference>
<evidence type="ECO:0000259" key="2">
    <source>
        <dbReference type="PROSITE" id="PS51710"/>
    </source>
</evidence>
<protein>
    <recommendedName>
        <fullName evidence="2">OBG-type G domain-containing protein</fullName>
    </recommendedName>
</protein>